<dbReference type="InterPro" id="IPR026444">
    <property type="entry name" value="Secre_tail"/>
</dbReference>
<dbReference type="Proteomes" id="UP001589576">
    <property type="component" value="Unassembled WGS sequence"/>
</dbReference>
<proteinExistence type="predicted"/>
<sequence length="276" mass="30488">MKKITILLLLFISSIKSYSQSIFEENFETTTDLLASGWVIYNDDHTLNNGYDSIFTNAWEIVEWAEETPNKAASTSSAFIEAGPADRWLVSPAIAIPSNATNTLLTFKARCFDIFPRQDGFKLKIATTNNLKNSFTTNLLSVPNTPNTLLINTAKTSVNLSTYAGQTIYLAWVDDFENGNILAIDDIDISANSLSVIGINANKFSIYPNPSNGTFKIDTINQISKIEIFDVLGKLVYTGDYSTNVINATTSISKGIYILKATFENNTSDNQKIIIE</sequence>
<evidence type="ECO:0000256" key="1">
    <source>
        <dbReference type="ARBA" id="ARBA00022729"/>
    </source>
</evidence>
<evidence type="ECO:0000259" key="3">
    <source>
        <dbReference type="Pfam" id="PF18962"/>
    </source>
</evidence>
<gene>
    <name evidence="4" type="ORF">ACFFUU_03915</name>
</gene>
<dbReference type="EMBL" id="JBHMFB010000010">
    <property type="protein sequence ID" value="MFB9088738.1"/>
    <property type="molecule type" value="Genomic_DNA"/>
</dbReference>
<reference evidence="4 5" key="1">
    <citation type="submission" date="2024-09" db="EMBL/GenBank/DDBJ databases">
        <authorList>
            <person name="Sun Q."/>
            <person name="Mori K."/>
        </authorList>
    </citation>
    <scope>NUCLEOTIDE SEQUENCE [LARGE SCALE GENOMIC DNA]</scope>
    <source>
        <strain evidence="4 5">CECT 8460</strain>
    </source>
</reference>
<comment type="caution">
    <text evidence="4">The sequence shown here is derived from an EMBL/GenBank/DDBJ whole genome shotgun (WGS) entry which is preliminary data.</text>
</comment>
<keyword evidence="5" id="KW-1185">Reference proteome</keyword>
<dbReference type="NCBIfam" id="NF038128">
    <property type="entry name" value="choice_anch_J"/>
    <property type="match status" value="1"/>
</dbReference>
<feature type="domain" description="Secretion system C-terminal sorting" evidence="3">
    <location>
        <begin position="206"/>
        <end position="275"/>
    </location>
</feature>
<protein>
    <submittedName>
        <fullName evidence="4">T9SS-dependent choice-of-anchor J family protein</fullName>
    </submittedName>
</protein>
<name>A0ABV5GCB7_9FLAO</name>
<dbReference type="Pfam" id="PF18962">
    <property type="entry name" value="Por_Secre_tail"/>
    <property type="match status" value="1"/>
</dbReference>
<dbReference type="NCBIfam" id="TIGR04183">
    <property type="entry name" value="Por_Secre_tail"/>
    <property type="match status" value="1"/>
</dbReference>
<accession>A0ABV5GCB7</accession>
<evidence type="ECO:0000313" key="5">
    <source>
        <dbReference type="Proteomes" id="UP001589576"/>
    </source>
</evidence>
<dbReference type="RefSeq" id="WP_290285999.1">
    <property type="nucleotide sequence ID" value="NZ_JAUFQN010000019.1"/>
</dbReference>
<keyword evidence="1 2" id="KW-0732">Signal</keyword>
<evidence type="ECO:0000256" key="2">
    <source>
        <dbReference type="SAM" id="SignalP"/>
    </source>
</evidence>
<feature type="chain" id="PRO_5046122706" evidence="2">
    <location>
        <begin position="20"/>
        <end position="276"/>
    </location>
</feature>
<evidence type="ECO:0000313" key="4">
    <source>
        <dbReference type="EMBL" id="MFB9088738.1"/>
    </source>
</evidence>
<feature type="signal peptide" evidence="2">
    <location>
        <begin position="1"/>
        <end position="19"/>
    </location>
</feature>
<dbReference type="Gene3D" id="2.60.120.200">
    <property type="match status" value="1"/>
</dbReference>
<organism evidence="4 5">
    <name type="scientific">Flavobacterium paronense</name>
    <dbReference type="NCBI Taxonomy" id="1392775"/>
    <lineage>
        <taxon>Bacteria</taxon>
        <taxon>Pseudomonadati</taxon>
        <taxon>Bacteroidota</taxon>
        <taxon>Flavobacteriia</taxon>
        <taxon>Flavobacteriales</taxon>
        <taxon>Flavobacteriaceae</taxon>
        <taxon>Flavobacterium</taxon>
    </lineage>
</organism>